<dbReference type="VEuPathDB" id="TriTrypDB:TCDM_12465"/>
<organism evidence="1 2">
    <name type="scientific">Trypanosoma cruzi Dm28c</name>
    <dbReference type="NCBI Taxonomy" id="1416333"/>
    <lineage>
        <taxon>Eukaryota</taxon>
        <taxon>Discoba</taxon>
        <taxon>Euglenozoa</taxon>
        <taxon>Kinetoplastea</taxon>
        <taxon>Metakinetoplastina</taxon>
        <taxon>Trypanosomatida</taxon>
        <taxon>Trypanosomatidae</taxon>
        <taxon>Trypanosoma</taxon>
        <taxon>Schizotrypanum</taxon>
    </lineage>
</organism>
<dbReference type="EMBL" id="AYLP01000586">
    <property type="protein sequence ID" value="ESS56899.1"/>
    <property type="molecule type" value="Genomic_DNA"/>
</dbReference>
<accession>V5ANU2</accession>
<reference evidence="1 2" key="1">
    <citation type="journal article" date="2014" name="Genome Announc.">
        <title>Trypanosoma cruzi Clone Dm28c Draft Genome Sequence.</title>
        <authorList>
            <person name="Grisard E.C."/>
            <person name="Teixeira S.M."/>
            <person name="de Almeida L.G."/>
            <person name="Stoco P.H."/>
            <person name="Gerber A.L."/>
            <person name="Talavera-Lopez C."/>
            <person name="Lima O.C."/>
            <person name="Andersson B."/>
            <person name="de Vasconcelos A.T."/>
        </authorList>
    </citation>
    <scope>NUCLEOTIDE SEQUENCE [LARGE SCALE GENOMIC DNA]</scope>
    <source>
        <strain evidence="1 2">Dm28c</strain>
    </source>
</reference>
<gene>
    <name evidence="1" type="ORF">TCDM_12465</name>
</gene>
<protein>
    <submittedName>
        <fullName evidence="1">Uncharacterized protein</fullName>
    </submittedName>
</protein>
<dbReference type="Proteomes" id="UP000017861">
    <property type="component" value="Unassembled WGS sequence"/>
</dbReference>
<name>V5ANU2_TRYCR</name>
<comment type="caution">
    <text evidence="1">The sequence shown here is derived from an EMBL/GenBank/DDBJ whole genome shotgun (WGS) entry which is preliminary data.</text>
</comment>
<evidence type="ECO:0000313" key="1">
    <source>
        <dbReference type="EMBL" id="ESS56899.1"/>
    </source>
</evidence>
<evidence type="ECO:0000313" key="2">
    <source>
        <dbReference type="Proteomes" id="UP000017861"/>
    </source>
</evidence>
<proteinExistence type="predicted"/>
<dbReference type="AlphaFoldDB" id="V5ANU2"/>
<sequence length="484" mass="51816">MRRLGSIHFASAFMPADGRTLVALCADLRAFGAAMPTAVSLVAKWAAEHSLIIDANGSGAALFCIASHGQSDEDTADHRLGGGKPRVKSHPVRLLGYAIVRHLNFVSHVTAATGQFVLLCYRSRLGAEAGAPRHTMRSLRVGCVHSALHHGGEATAPRPVPTHLHSLEVRHRDSCTASLGPRAANKDTSVHLAANPAPLRRIIGCRAPTPHERLTRLRYIEEKRGAIYLETAPSSIPGKTATSIPLPGDAVFKELRRFRGHMGISPDHIRAPHAEQRIVARDTASCSGLDVFRSRHAKDALDGVRRSAVEAVCNPLGPYDAGRWTDGLLSLAEHASGSAALPLYSPDSGAPCGASPHSCWQPCMLLPRGVSCHRAWPRTIPSSPPGNSSIPIAHTSYCRHRLPLGDGVTPPWPAGGARRIHRRELHRAAFTGGLGSHNWLHVSPSHCGIPRNVTADADAVMARSLPQDCVTAWHVGSLNAVERL</sequence>